<gene>
    <name evidence="10" type="ORF">FCC1311_004892</name>
</gene>
<dbReference type="SUPFAM" id="SSF53335">
    <property type="entry name" value="S-adenosyl-L-methionine-dependent methyltransferases"/>
    <property type="match status" value="1"/>
</dbReference>
<dbReference type="PANTHER" id="PTHR10259">
    <property type="entry name" value="THIOPURINE S-METHYLTRANSFERASE"/>
    <property type="match status" value="1"/>
</dbReference>
<dbReference type="InParanoid" id="A0A2R5G8A1"/>
<keyword evidence="8" id="KW-0949">S-adenosyl-L-methionine</keyword>
<keyword evidence="6 10" id="KW-0489">Methyltransferase</keyword>
<evidence type="ECO:0000256" key="9">
    <source>
        <dbReference type="SAM" id="SignalP"/>
    </source>
</evidence>
<evidence type="ECO:0000256" key="8">
    <source>
        <dbReference type="ARBA" id="ARBA00022691"/>
    </source>
</evidence>
<evidence type="ECO:0000313" key="10">
    <source>
        <dbReference type="EMBL" id="GBG24271.1"/>
    </source>
</evidence>
<evidence type="ECO:0000313" key="11">
    <source>
        <dbReference type="Proteomes" id="UP000241890"/>
    </source>
</evidence>
<sequence length="278" mass="30831">MLQGLISAPLRRVFGLGAAATLLSLGATAAGASAGNAMCQGEDGEATEPEHLEMWLKRWTTQYKTEKPGFHMEAVNPNLIKYREQFITGEGPRNFFVPLCGKTLDLLWLAQFGFVGGVEISQDAIDQFAEANGLSWDKEAIEKSNKALFRATAPGSGNQLAIGKMDFFNLPDGWSDLGESQKHKFNFVWDRASLVAINPPMRQDYVKTIVEQCTPDAKVLLCTFDYAPGVREGPPHAVSEATVRELFEPFFVVDLLDRHTTPMPETEELVFLMKRKSE</sequence>
<name>A0A2R5G8A1_9STRA</name>
<dbReference type="GO" id="GO:0032259">
    <property type="term" value="P:methylation"/>
    <property type="evidence" value="ECO:0007669"/>
    <property type="project" value="UniProtKB-KW"/>
</dbReference>
<comment type="subcellular location">
    <subcellularLocation>
        <location evidence="2">Cytoplasm</location>
    </subcellularLocation>
</comment>
<dbReference type="InterPro" id="IPR029063">
    <property type="entry name" value="SAM-dependent_MTases_sf"/>
</dbReference>
<evidence type="ECO:0000256" key="3">
    <source>
        <dbReference type="ARBA" id="ARBA00008145"/>
    </source>
</evidence>
<keyword evidence="11" id="KW-1185">Reference proteome</keyword>
<dbReference type="AlphaFoldDB" id="A0A2R5G8A1"/>
<dbReference type="OrthoDB" id="276151at2759"/>
<dbReference type="Proteomes" id="UP000241890">
    <property type="component" value="Unassembled WGS sequence"/>
</dbReference>
<keyword evidence="7 10" id="KW-0808">Transferase</keyword>
<comment type="catalytic activity">
    <reaction evidence="1">
        <text>S-adenosyl-L-methionine + a thiopurine = S-adenosyl-L-homocysteine + a thiopurine S-methylether.</text>
        <dbReference type="EC" id="2.1.1.67"/>
    </reaction>
</comment>
<proteinExistence type="inferred from homology"/>
<dbReference type="FunFam" id="3.40.50.150:FF:000101">
    <property type="entry name" value="Thiopurine S-methyltransferase"/>
    <property type="match status" value="1"/>
</dbReference>
<dbReference type="Pfam" id="PF05724">
    <property type="entry name" value="TPMT"/>
    <property type="match status" value="1"/>
</dbReference>
<keyword evidence="9" id="KW-0732">Signal</keyword>
<evidence type="ECO:0000256" key="4">
    <source>
        <dbReference type="ARBA" id="ARBA00011905"/>
    </source>
</evidence>
<evidence type="ECO:0000256" key="6">
    <source>
        <dbReference type="ARBA" id="ARBA00022603"/>
    </source>
</evidence>
<feature type="chain" id="PRO_5015320642" description="thiopurine S-methyltransferase" evidence="9">
    <location>
        <begin position="35"/>
        <end position="278"/>
    </location>
</feature>
<dbReference type="EMBL" id="BEYU01000005">
    <property type="protein sequence ID" value="GBG24271.1"/>
    <property type="molecule type" value="Genomic_DNA"/>
</dbReference>
<dbReference type="GO" id="GO:0008119">
    <property type="term" value="F:thiopurine S-methyltransferase activity"/>
    <property type="evidence" value="ECO:0007669"/>
    <property type="project" value="UniProtKB-EC"/>
</dbReference>
<dbReference type="PANTHER" id="PTHR10259:SF11">
    <property type="entry name" value="THIOPURINE S-METHYLTRANSFERASE"/>
    <property type="match status" value="1"/>
</dbReference>
<protein>
    <recommendedName>
        <fullName evidence="4">thiopurine S-methyltransferase</fullName>
        <ecNumber evidence="4">2.1.1.67</ecNumber>
    </recommendedName>
</protein>
<reference evidence="10 11" key="1">
    <citation type="submission" date="2017-12" db="EMBL/GenBank/DDBJ databases">
        <title>Sequencing, de novo assembly and annotation of complete genome of a new Thraustochytrid species, strain FCC1311.</title>
        <authorList>
            <person name="Sedici K."/>
            <person name="Godart F."/>
            <person name="Aiese Cigliano R."/>
            <person name="Sanseverino W."/>
            <person name="Barakat M."/>
            <person name="Ortet P."/>
            <person name="Marechal E."/>
            <person name="Cagnac O."/>
            <person name="Amato A."/>
        </authorList>
    </citation>
    <scope>NUCLEOTIDE SEQUENCE [LARGE SCALE GENOMIC DNA]</scope>
</reference>
<accession>A0A2R5G8A1</accession>
<evidence type="ECO:0000256" key="7">
    <source>
        <dbReference type="ARBA" id="ARBA00022679"/>
    </source>
</evidence>
<dbReference type="EC" id="2.1.1.67" evidence="4"/>
<dbReference type="Gene3D" id="3.40.50.150">
    <property type="entry name" value="Vaccinia Virus protein VP39"/>
    <property type="match status" value="1"/>
</dbReference>
<dbReference type="InterPro" id="IPR008854">
    <property type="entry name" value="TPMT"/>
</dbReference>
<organism evidence="10 11">
    <name type="scientific">Hondaea fermentalgiana</name>
    <dbReference type="NCBI Taxonomy" id="2315210"/>
    <lineage>
        <taxon>Eukaryota</taxon>
        <taxon>Sar</taxon>
        <taxon>Stramenopiles</taxon>
        <taxon>Bigyra</taxon>
        <taxon>Labyrinthulomycetes</taxon>
        <taxon>Thraustochytrida</taxon>
        <taxon>Thraustochytriidae</taxon>
        <taxon>Hondaea</taxon>
    </lineage>
</organism>
<dbReference type="GO" id="GO:0005737">
    <property type="term" value="C:cytoplasm"/>
    <property type="evidence" value="ECO:0007669"/>
    <property type="project" value="UniProtKB-SubCell"/>
</dbReference>
<evidence type="ECO:0000256" key="1">
    <source>
        <dbReference type="ARBA" id="ARBA00000903"/>
    </source>
</evidence>
<evidence type="ECO:0000256" key="5">
    <source>
        <dbReference type="ARBA" id="ARBA00022490"/>
    </source>
</evidence>
<dbReference type="PROSITE" id="PS51585">
    <property type="entry name" value="SAM_MT_TPMT"/>
    <property type="match status" value="1"/>
</dbReference>
<evidence type="ECO:0000256" key="2">
    <source>
        <dbReference type="ARBA" id="ARBA00004496"/>
    </source>
</evidence>
<comment type="similarity">
    <text evidence="3">Belongs to the class I-like SAM-binding methyltransferase superfamily. TPMT family.</text>
</comment>
<feature type="signal peptide" evidence="9">
    <location>
        <begin position="1"/>
        <end position="34"/>
    </location>
</feature>
<keyword evidence="5" id="KW-0963">Cytoplasm</keyword>
<comment type="caution">
    <text evidence="10">The sequence shown here is derived from an EMBL/GenBank/DDBJ whole genome shotgun (WGS) entry which is preliminary data.</text>
</comment>